<feature type="compositionally biased region" description="Polar residues" evidence="1">
    <location>
        <begin position="125"/>
        <end position="138"/>
    </location>
</feature>
<evidence type="ECO:0000313" key="2">
    <source>
        <dbReference type="EMBL" id="KAJ0204706.1"/>
    </source>
</evidence>
<protein>
    <submittedName>
        <fullName evidence="2">Uncharacterized protein</fullName>
    </submittedName>
</protein>
<dbReference type="Proteomes" id="UP000235145">
    <property type="component" value="Unassembled WGS sequence"/>
</dbReference>
<feature type="region of interest" description="Disordered" evidence="1">
    <location>
        <begin position="215"/>
        <end position="265"/>
    </location>
</feature>
<dbReference type="EMBL" id="NBSK02000005">
    <property type="protein sequence ID" value="KAJ0204706.1"/>
    <property type="molecule type" value="Genomic_DNA"/>
</dbReference>
<gene>
    <name evidence="2" type="ORF">LSAT_V11C500290570</name>
</gene>
<feature type="compositionally biased region" description="Basic and acidic residues" evidence="1">
    <location>
        <begin position="102"/>
        <end position="117"/>
    </location>
</feature>
<comment type="caution">
    <text evidence="2">The sequence shown here is derived from an EMBL/GenBank/DDBJ whole genome shotgun (WGS) entry which is preliminary data.</text>
</comment>
<feature type="compositionally biased region" description="Acidic residues" evidence="1">
    <location>
        <begin position="52"/>
        <end position="65"/>
    </location>
</feature>
<keyword evidence="3" id="KW-1185">Reference proteome</keyword>
<evidence type="ECO:0000313" key="3">
    <source>
        <dbReference type="Proteomes" id="UP000235145"/>
    </source>
</evidence>
<sequence>MADEFNDSNHSSLLGADQYIVNPNPLSSESAFTGSWGSSSSFLNTSFGSEQDSSETDNDDGDEFVAELTRKMADYMLQEDDDDNSYDKYTSTEGYVSQKPISEVKHPNQNRVTEDSKRGRKGKMTESTQQLKSCSSKGSRMRPVCYGAMTSPTGSGMRAIFLNGPGSKNGSNGTGVFLPRSATDATANRRKKPGCSTVLVPTRVLHALEQHFNNMKSRSPTNNMHRIQYDNSNSNGQRGGMHHKLQVSSTSTDHLERKLPQEWTY</sequence>
<organism evidence="2 3">
    <name type="scientific">Lactuca sativa</name>
    <name type="common">Garden lettuce</name>
    <dbReference type="NCBI Taxonomy" id="4236"/>
    <lineage>
        <taxon>Eukaryota</taxon>
        <taxon>Viridiplantae</taxon>
        <taxon>Streptophyta</taxon>
        <taxon>Embryophyta</taxon>
        <taxon>Tracheophyta</taxon>
        <taxon>Spermatophyta</taxon>
        <taxon>Magnoliopsida</taxon>
        <taxon>eudicotyledons</taxon>
        <taxon>Gunneridae</taxon>
        <taxon>Pentapetalae</taxon>
        <taxon>asterids</taxon>
        <taxon>campanulids</taxon>
        <taxon>Asterales</taxon>
        <taxon>Asteraceae</taxon>
        <taxon>Cichorioideae</taxon>
        <taxon>Cichorieae</taxon>
        <taxon>Lactucinae</taxon>
        <taxon>Lactuca</taxon>
    </lineage>
</organism>
<feature type="compositionally biased region" description="Basic and acidic residues" evidence="1">
    <location>
        <begin position="253"/>
        <end position="265"/>
    </location>
</feature>
<feature type="compositionally biased region" description="Low complexity" evidence="1">
    <location>
        <begin position="27"/>
        <end position="49"/>
    </location>
</feature>
<feature type="compositionally biased region" description="Polar residues" evidence="1">
    <location>
        <begin position="215"/>
        <end position="236"/>
    </location>
</feature>
<name>A0A9R1VE60_LACSA</name>
<dbReference type="AlphaFoldDB" id="A0A9R1VE60"/>
<proteinExistence type="predicted"/>
<accession>A0A9R1VE60</accession>
<dbReference type="Gramene" id="rna-gnl|WGS:NBSK|LSAT_5X168381_mrna">
    <property type="protein sequence ID" value="cds-PLY89239.1"/>
    <property type="gene ID" value="gene-LSAT_5X168381"/>
</dbReference>
<dbReference type="OrthoDB" id="1709562at2759"/>
<dbReference type="PANTHER" id="PTHR33356">
    <property type="entry name" value="TIP41-LIKE PROTEIN"/>
    <property type="match status" value="1"/>
</dbReference>
<feature type="region of interest" description="Disordered" evidence="1">
    <location>
        <begin position="1"/>
        <end position="139"/>
    </location>
</feature>
<dbReference type="PANTHER" id="PTHR33356:SF38">
    <property type="match status" value="1"/>
</dbReference>
<reference evidence="2 3" key="1">
    <citation type="journal article" date="2017" name="Nat. Commun.">
        <title>Genome assembly with in vitro proximity ligation data and whole-genome triplication in lettuce.</title>
        <authorList>
            <person name="Reyes-Chin-Wo S."/>
            <person name="Wang Z."/>
            <person name="Yang X."/>
            <person name="Kozik A."/>
            <person name="Arikit S."/>
            <person name="Song C."/>
            <person name="Xia L."/>
            <person name="Froenicke L."/>
            <person name="Lavelle D.O."/>
            <person name="Truco M.J."/>
            <person name="Xia R."/>
            <person name="Zhu S."/>
            <person name="Xu C."/>
            <person name="Xu H."/>
            <person name="Xu X."/>
            <person name="Cox K."/>
            <person name="Korf I."/>
            <person name="Meyers B.C."/>
            <person name="Michelmore R.W."/>
        </authorList>
    </citation>
    <scope>NUCLEOTIDE SEQUENCE [LARGE SCALE GENOMIC DNA]</scope>
    <source>
        <strain evidence="3">cv. Salinas</strain>
        <tissue evidence="2">Seedlings</tissue>
    </source>
</reference>
<evidence type="ECO:0000256" key="1">
    <source>
        <dbReference type="SAM" id="MobiDB-lite"/>
    </source>
</evidence>